<accession>J3NW14</accession>
<dbReference type="Proteomes" id="UP000006039">
    <property type="component" value="Unassembled WGS sequence"/>
</dbReference>
<reference evidence="1" key="2">
    <citation type="submission" date="2010-07" db="EMBL/GenBank/DDBJ databases">
        <authorList>
            <consortium name="The Broad Institute Genome Sequencing Platform"/>
            <consortium name="Broad Institute Genome Sequencing Center for Infectious Disease"/>
            <person name="Ma L.-J."/>
            <person name="Dead R."/>
            <person name="Young S."/>
            <person name="Zeng Q."/>
            <person name="Koehrsen M."/>
            <person name="Alvarado L."/>
            <person name="Berlin A."/>
            <person name="Chapman S.B."/>
            <person name="Chen Z."/>
            <person name="Freedman E."/>
            <person name="Gellesch M."/>
            <person name="Goldberg J."/>
            <person name="Griggs A."/>
            <person name="Gujja S."/>
            <person name="Heilman E.R."/>
            <person name="Heiman D."/>
            <person name="Hepburn T."/>
            <person name="Howarth C."/>
            <person name="Jen D."/>
            <person name="Larson L."/>
            <person name="Mehta T."/>
            <person name="Neiman D."/>
            <person name="Pearson M."/>
            <person name="Roberts A."/>
            <person name="Saif S."/>
            <person name="Shea T."/>
            <person name="Shenoy N."/>
            <person name="Sisk P."/>
            <person name="Stolte C."/>
            <person name="Sykes S."/>
            <person name="Walk T."/>
            <person name="White J."/>
            <person name="Yandava C."/>
            <person name="Haas B."/>
            <person name="Nusbaum C."/>
            <person name="Birren B."/>
        </authorList>
    </citation>
    <scope>NUCLEOTIDE SEQUENCE</scope>
    <source>
        <strain evidence="1">R3-111a-1</strain>
    </source>
</reference>
<sequence>MMGSGPSSPQPERVVLLVTTPLAASVNSVLATFGCKVARLTPALSDWPQGSPPGVTENFCFARHMAVCLIPLEVWENKDVPFPAKFAAGSFWEHLGSALSESSSKPPSAGRNDGGGGTWASESIESIEAVQRLGTTHMSDSEIYEQLFVGLFQDWVYLPIWWNCQDFAARMGYLLDPKASSLHVLKSLLDRLKQSMATEVVDTLLKGTSMASGLGAFAAFLLAPPLGLAYASVCSMSTQAYMQEQYVDRSRKELFMRKLESRFPKLRELHG</sequence>
<dbReference type="STRING" id="644352.J3NW14"/>
<dbReference type="HOGENOM" id="CLU_1026891_0_0_1"/>
<evidence type="ECO:0000313" key="2">
    <source>
        <dbReference type="EnsemblFungi" id="EJT75544"/>
    </source>
</evidence>
<dbReference type="EnsemblFungi" id="EJT75544">
    <property type="protein sequence ID" value="EJT75544"/>
    <property type="gene ID" value="GGTG_05477"/>
</dbReference>
<evidence type="ECO:0000313" key="1">
    <source>
        <dbReference type="EMBL" id="EJT75544.1"/>
    </source>
</evidence>
<dbReference type="EMBL" id="GL385397">
    <property type="protein sequence ID" value="EJT75544.1"/>
    <property type="molecule type" value="Genomic_DNA"/>
</dbReference>
<organism evidence="1">
    <name type="scientific">Gaeumannomyces tritici (strain R3-111a-1)</name>
    <name type="common">Wheat and barley take-all root rot fungus</name>
    <name type="synonym">Gaeumannomyces graminis var. tritici</name>
    <dbReference type="NCBI Taxonomy" id="644352"/>
    <lineage>
        <taxon>Eukaryota</taxon>
        <taxon>Fungi</taxon>
        <taxon>Dikarya</taxon>
        <taxon>Ascomycota</taxon>
        <taxon>Pezizomycotina</taxon>
        <taxon>Sordariomycetes</taxon>
        <taxon>Sordariomycetidae</taxon>
        <taxon>Magnaporthales</taxon>
        <taxon>Magnaporthaceae</taxon>
        <taxon>Gaeumannomyces</taxon>
    </lineage>
</organism>
<dbReference type="eggNOG" id="ENOG502QYJC">
    <property type="taxonomic scope" value="Eukaryota"/>
</dbReference>
<protein>
    <submittedName>
        <fullName evidence="1 2">Uncharacterized protein</fullName>
    </submittedName>
</protein>
<reference evidence="2" key="4">
    <citation type="journal article" date="2015" name="G3 (Bethesda)">
        <title>Genome sequences of three phytopathogenic species of the Magnaporthaceae family of fungi.</title>
        <authorList>
            <person name="Okagaki L.H."/>
            <person name="Nunes C.C."/>
            <person name="Sailsbery J."/>
            <person name="Clay B."/>
            <person name="Brown D."/>
            <person name="John T."/>
            <person name="Oh Y."/>
            <person name="Young N."/>
            <person name="Fitzgerald M."/>
            <person name="Haas B.J."/>
            <person name="Zeng Q."/>
            <person name="Young S."/>
            <person name="Adiconis X."/>
            <person name="Fan L."/>
            <person name="Levin J.Z."/>
            <person name="Mitchell T.K."/>
            <person name="Okubara P.A."/>
            <person name="Farman M.L."/>
            <person name="Kohn L.M."/>
            <person name="Birren B."/>
            <person name="Ma L.-J."/>
            <person name="Dean R.A."/>
        </authorList>
    </citation>
    <scope>NUCLEOTIDE SEQUENCE</scope>
    <source>
        <strain evidence="2">R3-111a-1</strain>
    </source>
</reference>
<proteinExistence type="predicted"/>
<reference evidence="3" key="1">
    <citation type="submission" date="2010-07" db="EMBL/GenBank/DDBJ databases">
        <title>The genome sequence of Gaeumannomyces graminis var. tritici strain R3-111a-1.</title>
        <authorList>
            <consortium name="The Broad Institute Genome Sequencing Platform"/>
            <person name="Ma L.-J."/>
            <person name="Dead R."/>
            <person name="Young S."/>
            <person name="Zeng Q."/>
            <person name="Koehrsen M."/>
            <person name="Alvarado L."/>
            <person name="Berlin A."/>
            <person name="Chapman S.B."/>
            <person name="Chen Z."/>
            <person name="Freedman E."/>
            <person name="Gellesch M."/>
            <person name="Goldberg J."/>
            <person name="Griggs A."/>
            <person name="Gujja S."/>
            <person name="Heilman E.R."/>
            <person name="Heiman D."/>
            <person name="Hepburn T."/>
            <person name="Howarth C."/>
            <person name="Jen D."/>
            <person name="Larson L."/>
            <person name="Mehta T."/>
            <person name="Neiman D."/>
            <person name="Pearson M."/>
            <person name="Roberts A."/>
            <person name="Saif S."/>
            <person name="Shea T."/>
            <person name="Shenoy N."/>
            <person name="Sisk P."/>
            <person name="Stolte C."/>
            <person name="Sykes S."/>
            <person name="Walk T."/>
            <person name="White J."/>
            <person name="Yandava C."/>
            <person name="Haas B."/>
            <person name="Nusbaum C."/>
            <person name="Birren B."/>
        </authorList>
    </citation>
    <scope>NUCLEOTIDE SEQUENCE [LARGE SCALE GENOMIC DNA]</scope>
    <source>
        <strain evidence="3">R3-111a-1</strain>
    </source>
</reference>
<gene>
    <name evidence="2" type="primary">20345935</name>
    <name evidence="1" type="ORF">GGTG_05477</name>
</gene>
<evidence type="ECO:0000313" key="3">
    <source>
        <dbReference type="Proteomes" id="UP000006039"/>
    </source>
</evidence>
<reference evidence="1" key="3">
    <citation type="submission" date="2010-09" db="EMBL/GenBank/DDBJ databases">
        <title>Annotation of Gaeumannomyces graminis var. tritici R3-111a-1.</title>
        <authorList>
            <consortium name="The Broad Institute Genome Sequencing Platform"/>
            <person name="Ma L.-J."/>
            <person name="Dead R."/>
            <person name="Young S.K."/>
            <person name="Zeng Q."/>
            <person name="Gargeya S."/>
            <person name="Fitzgerald M."/>
            <person name="Haas B."/>
            <person name="Abouelleil A."/>
            <person name="Alvarado L."/>
            <person name="Arachchi H.M."/>
            <person name="Berlin A."/>
            <person name="Brown A."/>
            <person name="Chapman S.B."/>
            <person name="Chen Z."/>
            <person name="Dunbar C."/>
            <person name="Freedman E."/>
            <person name="Gearin G."/>
            <person name="Gellesch M."/>
            <person name="Goldberg J."/>
            <person name="Griggs A."/>
            <person name="Gujja S."/>
            <person name="Heiman D."/>
            <person name="Howarth C."/>
            <person name="Larson L."/>
            <person name="Lui A."/>
            <person name="MacDonald P.J.P."/>
            <person name="Mehta T."/>
            <person name="Montmayeur A."/>
            <person name="Murphy C."/>
            <person name="Neiman D."/>
            <person name="Pearson M."/>
            <person name="Priest M."/>
            <person name="Roberts A."/>
            <person name="Saif S."/>
            <person name="Shea T."/>
            <person name="Shenoy N."/>
            <person name="Sisk P."/>
            <person name="Stolte C."/>
            <person name="Sykes S."/>
            <person name="Yandava C."/>
            <person name="Wortman J."/>
            <person name="Nusbaum C."/>
            <person name="Birren B."/>
        </authorList>
    </citation>
    <scope>NUCLEOTIDE SEQUENCE</scope>
    <source>
        <strain evidence="1">R3-111a-1</strain>
    </source>
</reference>
<dbReference type="GeneID" id="20345935"/>
<keyword evidence="3" id="KW-1185">Reference proteome</keyword>
<dbReference type="RefSeq" id="XP_009221544.1">
    <property type="nucleotide sequence ID" value="XM_009223280.1"/>
</dbReference>
<name>J3NW14_GAET3</name>
<dbReference type="OrthoDB" id="4489302at2759"/>
<dbReference type="VEuPathDB" id="FungiDB:GGTG_05477"/>
<dbReference type="AlphaFoldDB" id="J3NW14"/>
<reference evidence="2" key="5">
    <citation type="submission" date="2018-04" db="UniProtKB">
        <authorList>
            <consortium name="EnsemblFungi"/>
        </authorList>
    </citation>
    <scope>IDENTIFICATION</scope>
    <source>
        <strain evidence="2">R3-111a-1</strain>
    </source>
</reference>